<accession>A0A8K0CRK9</accession>
<gene>
    <name evidence="1" type="ORF">ILUMI_17131</name>
</gene>
<dbReference type="Gene3D" id="3.60.10.10">
    <property type="entry name" value="Endonuclease/exonuclease/phosphatase"/>
    <property type="match status" value="1"/>
</dbReference>
<name>A0A8K0CRK9_IGNLU</name>
<dbReference type="InterPro" id="IPR036691">
    <property type="entry name" value="Endo/exonu/phosph_ase_sf"/>
</dbReference>
<comment type="caution">
    <text evidence="1">The sequence shown here is derived from an EMBL/GenBank/DDBJ whole genome shotgun (WGS) entry which is preliminary data.</text>
</comment>
<organism evidence="1 2">
    <name type="scientific">Ignelater luminosus</name>
    <name type="common">Cucubano</name>
    <name type="synonym">Pyrophorus luminosus</name>
    <dbReference type="NCBI Taxonomy" id="2038154"/>
    <lineage>
        <taxon>Eukaryota</taxon>
        <taxon>Metazoa</taxon>
        <taxon>Ecdysozoa</taxon>
        <taxon>Arthropoda</taxon>
        <taxon>Hexapoda</taxon>
        <taxon>Insecta</taxon>
        <taxon>Pterygota</taxon>
        <taxon>Neoptera</taxon>
        <taxon>Endopterygota</taxon>
        <taxon>Coleoptera</taxon>
        <taxon>Polyphaga</taxon>
        <taxon>Elateriformia</taxon>
        <taxon>Elateroidea</taxon>
        <taxon>Elateridae</taxon>
        <taxon>Agrypninae</taxon>
        <taxon>Pyrophorini</taxon>
        <taxon>Ignelater</taxon>
    </lineage>
</organism>
<evidence type="ECO:0000313" key="2">
    <source>
        <dbReference type="Proteomes" id="UP000801492"/>
    </source>
</evidence>
<dbReference type="AlphaFoldDB" id="A0A8K0CRK9"/>
<sequence length="157" mass="18340">MERLKIDVLVSTAAVGGNAGVGIILSKKFERRAKGYIQHNERGIMFKLIKIIQAYMPTTDHDDEQVGETKKKRKRNRLIEFCATYELVVANTLFQHHARKRYTSTMPANRGRHQIDYILTKQRFKNQIKDCKSYPEADIDNDHNLVMMESNLKFKRL</sequence>
<evidence type="ECO:0000313" key="1">
    <source>
        <dbReference type="EMBL" id="KAF2889042.1"/>
    </source>
</evidence>
<dbReference type="EMBL" id="VTPC01071415">
    <property type="protein sequence ID" value="KAF2889042.1"/>
    <property type="molecule type" value="Genomic_DNA"/>
</dbReference>
<reference evidence="1" key="1">
    <citation type="submission" date="2019-08" db="EMBL/GenBank/DDBJ databases">
        <title>The genome of the North American firefly Photinus pyralis.</title>
        <authorList>
            <consortium name="Photinus pyralis genome working group"/>
            <person name="Fallon T.R."/>
            <person name="Sander Lower S.E."/>
            <person name="Weng J.-K."/>
        </authorList>
    </citation>
    <scope>NUCLEOTIDE SEQUENCE</scope>
    <source>
        <strain evidence="1">TRF0915ILg1</strain>
        <tissue evidence="1">Whole body</tissue>
    </source>
</reference>
<dbReference type="Proteomes" id="UP000801492">
    <property type="component" value="Unassembled WGS sequence"/>
</dbReference>
<keyword evidence="2" id="KW-1185">Reference proteome</keyword>
<dbReference type="OrthoDB" id="414666at2759"/>
<protein>
    <submittedName>
        <fullName evidence="1">Uncharacterized protein</fullName>
    </submittedName>
</protein>
<proteinExistence type="predicted"/>
<dbReference type="SUPFAM" id="SSF56219">
    <property type="entry name" value="DNase I-like"/>
    <property type="match status" value="1"/>
</dbReference>